<proteinExistence type="predicted"/>
<evidence type="ECO:0000313" key="1">
    <source>
        <dbReference type="EMBL" id="TFK61359.1"/>
    </source>
</evidence>
<evidence type="ECO:0000313" key="2">
    <source>
        <dbReference type="Proteomes" id="UP000308600"/>
    </source>
</evidence>
<dbReference type="Proteomes" id="UP000308600">
    <property type="component" value="Unassembled WGS sequence"/>
</dbReference>
<dbReference type="EMBL" id="ML208668">
    <property type="protein sequence ID" value="TFK61359.1"/>
    <property type="molecule type" value="Genomic_DNA"/>
</dbReference>
<reference evidence="1 2" key="1">
    <citation type="journal article" date="2019" name="Nat. Ecol. Evol.">
        <title>Megaphylogeny resolves global patterns of mushroom evolution.</title>
        <authorList>
            <person name="Varga T."/>
            <person name="Krizsan K."/>
            <person name="Foldi C."/>
            <person name="Dima B."/>
            <person name="Sanchez-Garcia M."/>
            <person name="Sanchez-Ramirez S."/>
            <person name="Szollosi G.J."/>
            <person name="Szarkandi J.G."/>
            <person name="Papp V."/>
            <person name="Albert L."/>
            <person name="Andreopoulos W."/>
            <person name="Angelini C."/>
            <person name="Antonin V."/>
            <person name="Barry K.W."/>
            <person name="Bougher N.L."/>
            <person name="Buchanan P."/>
            <person name="Buyck B."/>
            <person name="Bense V."/>
            <person name="Catcheside P."/>
            <person name="Chovatia M."/>
            <person name="Cooper J."/>
            <person name="Damon W."/>
            <person name="Desjardin D."/>
            <person name="Finy P."/>
            <person name="Geml J."/>
            <person name="Haridas S."/>
            <person name="Hughes K."/>
            <person name="Justo A."/>
            <person name="Karasinski D."/>
            <person name="Kautmanova I."/>
            <person name="Kiss B."/>
            <person name="Kocsube S."/>
            <person name="Kotiranta H."/>
            <person name="LaButti K.M."/>
            <person name="Lechner B.E."/>
            <person name="Liimatainen K."/>
            <person name="Lipzen A."/>
            <person name="Lukacs Z."/>
            <person name="Mihaltcheva S."/>
            <person name="Morgado L.N."/>
            <person name="Niskanen T."/>
            <person name="Noordeloos M.E."/>
            <person name="Ohm R.A."/>
            <person name="Ortiz-Santana B."/>
            <person name="Ovrebo C."/>
            <person name="Racz N."/>
            <person name="Riley R."/>
            <person name="Savchenko A."/>
            <person name="Shiryaev A."/>
            <person name="Soop K."/>
            <person name="Spirin V."/>
            <person name="Szebenyi C."/>
            <person name="Tomsovsky M."/>
            <person name="Tulloss R.E."/>
            <person name="Uehling J."/>
            <person name="Grigoriev I.V."/>
            <person name="Vagvolgyi C."/>
            <person name="Papp T."/>
            <person name="Martin F.M."/>
            <person name="Miettinen O."/>
            <person name="Hibbett D.S."/>
            <person name="Nagy L.G."/>
        </authorList>
    </citation>
    <scope>NUCLEOTIDE SEQUENCE [LARGE SCALE GENOMIC DNA]</scope>
    <source>
        <strain evidence="1 2">NL-1719</strain>
    </source>
</reference>
<accession>A0ACD3A6S9</accession>
<sequence length="163" mass="19172">MYHSISWSHPLIMHHQQMISWGTSQLQKRKRLVSLWDSLRKLRDMPQRFFLALLLTSAPVNSNFIPPGDRPNPHDVYRNIWPRSSSRHQLPQKKTVQLIRRTGRCIGLTVKHRPEQNCSIAQRHLPFVLFRTRPSRILRPQAPLTIDGTCSGIYVFEILPRMH</sequence>
<name>A0ACD3A6S9_9AGAR</name>
<keyword evidence="2" id="KW-1185">Reference proteome</keyword>
<organism evidence="1 2">
    <name type="scientific">Pluteus cervinus</name>
    <dbReference type="NCBI Taxonomy" id="181527"/>
    <lineage>
        <taxon>Eukaryota</taxon>
        <taxon>Fungi</taxon>
        <taxon>Dikarya</taxon>
        <taxon>Basidiomycota</taxon>
        <taxon>Agaricomycotina</taxon>
        <taxon>Agaricomycetes</taxon>
        <taxon>Agaricomycetidae</taxon>
        <taxon>Agaricales</taxon>
        <taxon>Pluteineae</taxon>
        <taxon>Pluteaceae</taxon>
        <taxon>Pluteus</taxon>
    </lineage>
</organism>
<gene>
    <name evidence="1" type="ORF">BDN72DRAFT_465520</name>
</gene>
<protein>
    <submittedName>
        <fullName evidence="1">Uncharacterized protein</fullName>
    </submittedName>
</protein>